<reference evidence="1" key="1">
    <citation type="submission" date="2022-02" db="EMBL/GenBank/DDBJ databases">
        <title>The genome sequence of Ruegeria sp. 1NDH52C.</title>
        <authorList>
            <person name="Du J."/>
        </authorList>
    </citation>
    <scope>NUCLEOTIDE SEQUENCE</scope>
    <source>
        <strain evidence="1">1NDH52C</strain>
    </source>
</reference>
<name>A0ABS9P0L8_9RHOB</name>
<sequence length="257" mass="29515">MQMEHIQARTLHARRGTLKNVFSYGVDFVLTDLEEATPRLMSRNRFNLWSLWDRHHGGARRGGQGMAWFREVLDSRGFQSEAAQLLLLTQPSFLWFHFNPVSFWIALIDGTPRAFVAEVNNTFGQRHCYFCAHEDFRTIRPADTLIAEKIMHVSPFQRVSGVYRFNFNISETKIDIRISFEDGDKGVLATLSGHRRIATDKSLMWAAARRPFGALRVLALIHWQAAKLYLKRAPFLKRQPAPTKAITVSQNLGRASE</sequence>
<evidence type="ECO:0000313" key="2">
    <source>
        <dbReference type="Proteomes" id="UP001165279"/>
    </source>
</evidence>
<keyword evidence="2" id="KW-1185">Reference proteome</keyword>
<organism evidence="1 2">
    <name type="scientific">Ruegeria alba</name>
    <dbReference type="NCBI Taxonomy" id="2916756"/>
    <lineage>
        <taxon>Bacteria</taxon>
        <taxon>Pseudomonadati</taxon>
        <taxon>Pseudomonadota</taxon>
        <taxon>Alphaproteobacteria</taxon>
        <taxon>Rhodobacterales</taxon>
        <taxon>Roseobacteraceae</taxon>
        <taxon>Ruegeria</taxon>
    </lineage>
</organism>
<dbReference type="Proteomes" id="UP001165279">
    <property type="component" value="Unassembled WGS sequence"/>
</dbReference>
<dbReference type="InterPro" id="IPR010775">
    <property type="entry name" value="DUF1365"/>
</dbReference>
<dbReference type="Pfam" id="PF07103">
    <property type="entry name" value="DUF1365"/>
    <property type="match status" value="1"/>
</dbReference>
<dbReference type="PANTHER" id="PTHR33973:SF4">
    <property type="entry name" value="OS07G0153300 PROTEIN"/>
    <property type="match status" value="1"/>
</dbReference>
<gene>
    <name evidence="1" type="ORF">MB818_17605</name>
</gene>
<dbReference type="EMBL" id="JAKOEM010000020">
    <property type="protein sequence ID" value="MCG6560030.1"/>
    <property type="molecule type" value="Genomic_DNA"/>
</dbReference>
<comment type="caution">
    <text evidence="1">The sequence shown here is derived from an EMBL/GenBank/DDBJ whole genome shotgun (WGS) entry which is preliminary data.</text>
</comment>
<evidence type="ECO:0000313" key="1">
    <source>
        <dbReference type="EMBL" id="MCG6560030.1"/>
    </source>
</evidence>
<accession>A0ABS9P0L8</accession>
<protein>
    <submittedName>
        <fullName evidence="1">DUF1365 domain-containing protein</fullName>
    </submittedName>
</protein>
<proteinExistence type="predicted"/>
<dbReference type="PANTHER" id="PTHR33973">
    <property type="entry name" value="OS07G0153300 PROTEIN"/>
    <property type="match status" value="1"/>
</dbReference>